<reference evidence="3" key="3">
    <citation type="submission" date="2022-06" db="UniProtKB">
        <authorList>
            <consortium name="EnsemblPlants"/>
        </authorList>
    </citation>
    <scope>IDENTIFICATION</scope>
</reference>
<sequence length="106" mass="11422">MEYFFDKMKLILELALYLQPTAAAEAISSRGARGQRQSAEAISSRGQKQSVEAISRRNQQKQSAVASAGLHGPLSTGEDPPSPACRILQEGSGDRGRQRRLGLPQG</sequence>
<feature type="region of interest" description="Disordered" evidence="1">
    <location>
        <begin position="26"/>
        <end position="106"/>
    </location>
</feature>
<dbReference type="EnsemblPlants" id="TuG1812G0500001382.01.T06">
    <property type="protein sequence ID" value="TuG1812G0500001382.01.T06.cds339361"/>
    <property type="gene ID" value="TuG1812G0500001382.01"/>
</dbReference>
<accession>A0A8R7UDK2</accession>
<keyword evidence="2" id="KW-0732">Signal</keyword>
<keyword evidence="4" id="KW-1185">Reference proteome</keyword>
<evidence type="ECO:0000313" key="4">
    <source>
        <dbReference type="Proteomes" id="UP000015106"/>
    </source>
</evidence>
<feature type="signal peptide" evidence="2">
    <location>
        <begin position="1"/>
        <end position="23"/>
    </location>
</feature>
<reference evidence="4" key="1">
    <citation type="journal article" date="2013" name="Nature">
        <title>Draft genome of the wheat A-genome progenitor Triticum urartu.</title>
        <authorList>
            <person name="Ling H.Q."/>
            <person name="Zhao S."/>
            <person name="Liu D."/>
            <person name="Wang J."/>
            <person name="Sun H."/>
            <person name="Zhang C."/>
            <person name="Fan H."/>
            <person name="Li D."/>
            <person name="Dong L."/>
            <person name="Tao Y."/>
            <person name="Gao C."/>
            <person name="Wu H."/>
            <person name="Li Y."/>
            <person name="Cui Y."/>
            <person name="Guo X."/>
            <person name="Zheng S."/>
            <person name="Wang B."/>
            <person name="Yu K."/>
            <person name="Liang Q."/>
            <person name="Yang W."/>
            <person name="Lou X."/>
            <person name="Chen J."/>
            <person name="Feng M."/>
            <person name="Jian J."/>
            <person name="Zhang X."/>
            <person name="Luo G."/>
            <person name="Jiang Y."/>
            <person name="Liu J."/>
            <person name="Wang Z."/>
            <person name="Sha Y."/>
            <person name="Zhang B."/>
            <person name="Wu H."/>
            <person name="Tang D."/>
            <person name="Shen Q."/>
            <person name="Xue P."/>
            <person name="Zou S."/>
            <person name="Wang X."/>
            <person name="Liu X."/>
            <person name="Wang F."/>
            <person name="Yang Y."/>
            <person name="An X."/>
            <person name="Dong Z."/>
            <person name="Zhang K."/>
            <person name="Zhang X."/>
            <person name="Luo M.C."/>
            <person name="Dvorak J."/>
            <person name="Tong Y."/>
            <person name="Wang J."/>
            <person name="Yang H."/>
            <person name="Li Z."/>
            <person name="Wang D."/>
            <person name="Zhang A."/>
            <person name="Wang J."/>
        </authorList>
    </citation>
    <scope>NUCLEOTIDE SEQUENCE</scope>
    <source>
        <strain evidence="4">cv. G1812</strain>
    </source>
</reference>
<name>A0A8R7UDK2_TRIUA</name>
<dbReference type="Gramene" id="TuG1812G0500001382.01.T06">
    <property type="protein sequence ID" value="TuG1812G0500001382.01.T06.cds339361"/>
    <property type="gene ID" value="TuG1812G0500001382.01"/>
</dbReference>
<evidence type="ECO:0000256" key="1">
    <source>
        <dbReference type="SAM" id="MobiDB-lite"/>
    </source>
</evidence>
<feature type="compositionally biased region" description="Polar residues" evidence="1">
    <location>
        <begin position="35"/>
        <end position="65"/>
    </location>
</feature>
<feature type="chain" id="PRO_5035731381" evidence="2">
    <location>
        <begin position="24"/>
        <end position="106"/>
    </location>
</feature>
<dbReference type="AlphaFoldDB" id="A0A8R7UDK2"/>
<evidence type="ECO:0000256" key="2">
    <source>
        <dbReference type="SAM" id="SignalP"/>
    </source>
</evidence>
<organism evidence="3 4">
    <name type="scientific">Triticum urartu</name>
    <name type="common">Red wild einkorn</name>
    <name type="synonym">Crithodium urartu</name>
    <dbReference type="NCBI Taxonomy" id="4572"/>
    <lineage>
        <taxon>Eukaryota</taxon>
        <taxon>Viridiplantae</taxon>
        <taxon>Streptophyta</taxon>
        <taxon>Embryophyta</taxon>
        <taxon>Tracheophyta</taxon>
        <taxon>Spermatophyta</taxon>
        <taxon>Magnoliopsida</taxon>
        <taxon>Liliopsida</taxon>
        <taxon>Poales</taxon>
        <taxon>Poaceae</taxon>
        <taxon>BOP clade</taxon>
        <taxon>Pooideae</taxon>
        <taxon>Triticodae</taxon>
        <taxon>Triticeae</taxon>
        <taxon>Triticinae</taxon>
        <taxon>Triticum</taxon>
    </lineage>
</organism>
<evidence type="ECO:0000313" key="3">
    <source>
        <dbReference type="EnsemblPlants" id="TuG1812G0500001382.01.T06.cds339361"/>
    </source>
</evidence>
<dbReference type="Proteomes" id="UP000015106">
    <property type="component" value="Chromosome 5"/>
</dbReference>
<proteinExistence type="predicted"/>
<reference evidence="3" key="2">
    <citation type="submission" date="2018-03" db="EMBL/GenBank/DDBJ databases">
        <title>The Triticum urartu genome reveals the dynamic nature of wheat genome evolution.</title>
        <authorList>
            <person name="Ling H."/>
            <person name="Ma B."/>
            <person name="Shi X."/>
            <person name="Liu H."/>
            <person name="Dong L."/>
            <person name="Sun H."/>
            <person name="Cao Y."/>
            <person name="Gao Q."/>
            <person name="Zheng S."/>
            <person name="Li Y."/>
            <person name="Yu Y."/>
            <person name="Du H."/>
            <person name="Qi M."/>
            <person name="Li Y."/>
            <person name="Yu H."/>
            <person name="Cui Y."/>
            <person name="Wang N."/>
            <person name="Chen C."/>
            <person name="Wu H."/>
            <person name="Zhao Y."/>
            <person name="Zhang J."/>
            <person name="Li Y."/>
            <person name="Zhou W."/>
            <person name="Zhang B."/>
            <person name="Hu W."/>
            <person name="Eijk M."/>
            <person name="Tang J."/>
            <person name="Witsenboer H."/>
            <person name="Zhao S."/>
            <person name="Li Z."/>
            <person name="Zhang A."/>
            <person name="Wang D."/>
            <person name="Liang C."/>
        </authorList>
    </citation>
    <scope>NUCLEOTIDE SEQUENCE [LARGE SCALE GENOMIC DNA]</scope>
    <source>
        <strain evidence="3">cv. G1812</strain>
    </source>
</reference>
<protein>
    <submittedName>
        <fullName evidence="3">Uncharacterized protein</fullName>
    </submittedName>
</protein>